<dbReference type="RefSeq" id="WP_238478194.1">
    <property type="nucleotide sequence ID" value="NZ_CP064786.1"/>
</dbReference>
<evidence type="ECO:0000313" key="4">
    <source>
        <dbReference type="Proteomes" id="UP000663586"/>
    </source>
</evidence>
<name>A0A897MPT7_9EURY</name>
<evidence type="ECO:0000256" key="1">
    <source>
        <dbReference type="SAM" id="Coils"/>
    </source>
</evidence>
<evidence type="ECO:0000313" key="3">
    <source>
        <dbReference type="EMBL" id="QSG04170.1"/>
    </source>
</evidence>
<organism evidence="3 4">
    <name type="scientific">Natranaeroarchaeum sulfidigenes</name>
    <dbReference type="NCBI Taxonomy" id="2784880"/>
    <lineage>
        <taxon>Archaea</taxon>
        <taxon>Methanobacteriati</taxon>
        <taxon>Methanobacteriota</taxon>
        <taxon>Stenosarchaea group</taxon>
        <taxon>Halobacteria</taxon>
        <taxon>Halobacteriales</taxon>
        <taxon>Natronoarchaeaceae</taxon>
        <taxon>Natranaeroarchaeum</taxon>
    </lineage>
</organism>
<protein>
    <recommendedName>
        <fullName evidence="2">DUF7260 domain-containing protein</fullName>
    </recommendedName>
</protein>
<dbReference type="Proteomes" id="UP000663586">
    <property type="component" value="Chromosome"/>
</dbReference>
<sequence length="252" mass="28703">MGTSTPTGPIDAARRALERERRQLREEVDAFTAFGERVVELEATQPRAGRRQTRIAASSSTALESVRDAYAETVMDVSHYELAYDESLGDHMAGELGEEVAAAVTSSQSLHPPLKRSLITTINEAIRTRKRVLALIDGEEERLDEAERTVVDTIERIDSILDQPIDRMEFNSLRLTRERLLDLRAECDDLVDERQDFLEQQRRELPDPMTGLAEYLYQYCETTFPLLAVYARLADVIDRSIERTERRLSEAS</sequence>
<dbReference type="Pfam" id="PF23921">
    <property type="entry name" value="DUF7260"/>
    <property type="match status" value="1"/>
</dbReference>
<feature type="coiled-coil region" evidence="1">
    <location>
        <begin position="129"/>
        <end position="200"/>
    </location>
</feature>
<accession>A0A897MPT7</accession>
<gene>
    <name evidence="3" type="ORF">AArcS_2983</name>
</gene>
<dbReference type="EMBL" id="CP064786">
    <property type="protein sequence ID" value="QSG04170.1"/>
    <property type="molecule type" value="Genomic_DNA"/>
</dbReference>
<evidence type="ECO:0000259" key="2">
    <source>
        <dbReference type="Pfam" id="PF23921"/>
    </source>
</evidence>
<keyword evidence="4" id="KW-1185">Reference proteome</keyword>
<feature type="domain" description="DUF7260" evidence="2">
    <location>
        <begin position="9"/>
        <end position="239"/>
    </location>
</feature>
<dbReference type="KEGG" id="hara:AArcS_2983"/>
<dbReference type="AlphaFoldDB" id="A0A897MPT7"/>
<keyword evidence="1" id="KW-0175">Coiled coil</keyword>
<reference evidence="3" key="1">
    <citation type="submission" date="2020-11" db="EMBL/GenBank/DDBJ databases">
        <title>Carbohydrate-dependent, anaerobic sulfur respiration: A novel catabolism in halophilic archaea.</title>
        <authorList>
            <person name="Sorokin D.Y."/>
            <person name="Messina E."/>
            <person name="Smedile F."/>
            <person name="La Cono V."/>
            <person name="Hallsworth J.E."/>
            <person name="Yakimov M.M."/>
        </authorList>
    </citation>
    <scope>NUCLEOTIDE SEQUENCE</scope>
    <source>
        <strain evidence="3">AArc-S</strain>
    </source>
</reference>
<dbReference type="GeneID" id="70686361"/>
<dbReference type="InterPro" id="IPR055684">
    <property type="entry name" value="DUF7260"/>
</dbReference>
<proteinExistence type="predicted"/>